<protein>
    <submittedName>
        <fullName evidence="2">Uncharacterized protein</fullName>
    </submittedName>
</protein>
<name>A0AAE0FF76_9CHLO</name>
<dbReference type="AlphaFoldDB" id="A0AAE0FF76"/>
<dbReference type="Proteomes" id="UP001190700">
    <property type="component" value="Unassembled WGS sequence"/>
</dbReference>
<feature type="region of interest" description="Disordered" evidence="1">
    <location>
        <begin position="1"/>
        <end position="39"/>
    </location>
</feature>
<evidence type="ECO:0000256" key="1">
    <source>
        <dbReference type="SAM" id="MobiDB-lite"/>
    </source>
</evidence>
<sequence>MSSRINGYFPTPTNIEKASRKENPLNHPFRGVGTPTDRVEKTEGALTGLVSVLRTELGATVDPPFMCERERSQASSSNLRKSIMKHMHDVTIGLDPNKGKLANLQLALDEANK</sequence>
<gene>
    <name evidence="2" type="ORF">CYMTET_32375</name>
</gene>
<organism evidence="2 3">
    <name type="scientific">Cymbomonas tetramitiformis</name>
    <dbReference type="NCBI Taxonomy" id="36881"/>
    <lineage>
        <taxon>Eukaryota</taxon>
        <taxon>Viridiplantae</taxon>
        <taxon>Chlorophyta</taxon>
        <taxon>Pyramimonadophyceae</taxon>
        <taxon>Pyramimonadales</taxon>
        <taxon>Pyramimonadaceae</taxon>
        <taxon>Cymbomonas</taxon>
    </lineage>
</organism>
<evidence type="ECO:0000313" key="2">
    <source>
        <dbReference type="EMBL" id="KAK3258594.1"/>
    </source>
</evidence>
<reference evidence="2 3" key="1">
    <citation type="journal article" date="2015" name="Genome Biol. Evol.">
        <title>Comparative Genomics of a Bacterivorous Green Alga Reveals Evolutionary Causalities and Consequences of Phago-Mixotrophic Mode of Nutrition.</title>
        <authorList>
            <person name="Burns J.A."/>
            <person name="Paasch A."/>
            <person name="Narechania A."/>
            <person name="Kim E."/>
        </authorList>
    </citation>
    <scope>NUCLEOTIDE SEQUENCE [LARGE SCALE GENOMIC DNA]</scope>
    <source>
        <strain evidence="2 3">PLY_AMNH</strain>
    </source>
</reference>
<accession>A0AAE0FF76</accession>
<keyword evidence="3" id="KW-1185">Reference proteome</keyword>
<evidence type="ECO:0000313" key="3">
    <source>
        <dbReference type="Proteomes" id="UP001190700"/>
    </source>
</evidence>
<comment type="caution">
    <text evidence="2">The sequence shown here is derived from an EMBL/GenBank/DDBJ whole genome shotgun (WGS) entry which is preliminary data.</text>
</comment>
<dbReference type="EMBL" id="LGRX02019425">
    <property type="protein sequence ID" value="KAK3258594.1"/>
    <property type="molecule type" value="Genomic_DNA"/>
</dbReference>
<proteinExistence type="predicted"/>
<feature type="compositionally biased region" description="Polar residues" evidence="1">
    <location>
        <begin position="1"/>
        <end position="16"/>
    </location>
</feature>